<dbReference type="InterPro" id="IPR003593">
    <property type="entry name" value="AAA+_ATPase"/>
</dbReference>
<evidence type="ECO:0000313" key="13">
    <source>
        <dbReference type="Proteomes" id="UP000184088"/>
    </source>
</evidence>
<dbReference type="Pfam" id="PF00664">
    <property type="entry name" value="ABC_membrane"/>
    <property type="match status" value="1"/>
</dbReference>
<dbReference type="GO" id="GO:0016887">
    <property type="term" value="F:ATP hydrolysis activity"/>
    <property type="evidence" value="ECO:0007669"/>
    <property type="project" value="InterPro"/>
</dbReference>
<feature type="transmembrane region" description="Helical" evidence="9">
    <location>
        <begin position="71"/>
        <end position="89"/>
    </location>
</feature>
<keyword evidence="6 12" id="KW-0067">ATP-binding</keyword>
<dbReference type="Pfam" id="PF00005">
    <property type="entry name" value="ABC_tran"/>
    <property type="match status" value="1"/>
</dbReference>
<feature type="transmembrane region" description="Helical" evidence="9">
    <location>
        <begin position="175"/>
        <end position="193"/>
    </location>
</feature>
<dbReference type="GO" id="GO:0005886">
    <property type="term" value="C:plasma membrane"/>
    <property type="evidence" value="ECO:0007669"/>
    <property type="project" value="UniProtKB-SubCell"/>
</dbReference>
<dbReference type="PROSITE" id="PS50893">
    <property type="entry name" value="ABC_TRANSPORTER_2"/>
    <property type="match status" value="1"/>
</dbReference>
<comment type="subcellular location">
    <subcellularLocation>
        <location evidence="1">Cell membrane</location>
        <topology evidence="1">Multi-pass membrane protein</topology>
    </subcellularLocation>
</comment>
<sequence length="592" mass="67196">MAVNRYNEDEELEKPFNAEQFKRLVKFALPYKKEIILSVIMVLIVTVGGLAGPYILKVAIDDYISRKDLVGLGRISILYIAITFTVMYLNRTRTFILSKTGQHIIFNMRQQLFEHVQSLSFKFFDSRPAGKIMMRIINDINAPADLITNGFVNVLSDLVTLVGIIVIMVSMNVKLSLITFAVLPVLFTVITVLKRHIRKRWFDVRQKSSNMNAYLNESIQGMKVTQAFAQEDVSEANFNELNADIVKTWMKAIRINNFFGPAVNITGALSTMLVFFMGSYMYYRGEATIGVIFAFLSYMGRFWGPINDISNIYNMLLVTMASIERVFELFDQTPDIADLPDARELPKIEGKVEFKDVSFYYDPEKPVLKHVSFTVKPGETIALVGPTGAGKSTIVNLISRFYDPVEGQVCIDGYDIKHVTLKSLRSQMGIVLQDTFIFAGTIYDNIKYGKPDATYEEVIEAAKAVHAHDFIMEFEDGYNTQVNERGSRLSVGQRQLISFARTLLANPRILILDEATSSIDTHTEILVQQALEKLLEGRTSFVIAHRLSTIRNADRIFVIDDGQIKEMGNHEELMAKKGIYYDLQMSQYRFAV</sequence>
<keyword evidence="8 9" id="KW-0472">Membrane</keyword>
<dbReference type="CDD" id="cd03251">
    <property type="entry name" value="ABCC_MsbA"/>
    <property type="match status" value="1"/>
</dbReference>
<keyword evidence="7 9" id="KW-1133">Transmembrane helix</keyword>
<dbReference type="SMART" id="SM00382">
    <property type="entry name" value="AAA"/>
    <property type="match status" value="1"/>
</dbReference>
<feature type="transmembrane region" description="Helical" evidence="9">
    <location>
        <begin position="35"/>
        <end position="56"/>
    </location>
</feature>
<evidence type="ECO:0000256" key="2">
    <source>
        <dbReference type="ARBA" id="ARBA00022448"/>
    </source>
</evidence>
<keyword evidence="5" id="KW-0547">Nucleotide-binding</keyword>
<dbReference type="InterPro" id="IPR003439">
    <property type="entry name" value="ABC_transporter-like_ATP-bd"/>
</dbReference>
<dbReference type="PROSITE" id="PS00211">
    <property type="entry name" value="ABC_TRANSPORTER_1"/>
    <property type="match status" value="1"/>
</dbReference>
<dbReference type="STRING" id="1121256.SAMN02746089_00551"/>
<dbReference type="Proteomes" id="UP000184088">
    <property type="component" value="Unassembled WGS sequence"/>
</dbReference>
<proteinExistence type="predicted"/>
<protein>
    <submittedName>
        <fullName evidence="12">ATP-binding cassette, subfamily B</fullName>
    </submittedName>
</protein>
<evidence type="ECO:0000256" key="5">
    <source>
        <dbReference type="ARBA" id="ARBA00022741"/>
    </source>
</evidence>
<evidence type="ECO:0000256" key="3">
    <source>
        <dbReference type="ARBA" id="ARBA00022475"/>
    </source>
</evidence>
<dbReference type="CDD" id="cd18545">
    <property type="entry name" value="ABC_6TM_YknV_like"/>
    <property type="match status" value="1"/>
</dbReference>
<dbReference type="FunFam" id="3.40.50.300:FF:000287">
    <property type="entry name" value="Multidrug ABC transporter ATP-binding protein"/>
    <property type="match status" value="1"/>
</dbReference>
<feature type="transmembrane region" description="Helical" evidence="9">
    <location>
        <begin position="150"/>
        <end position="169"/>
    </location>
</feature>
<keyword evidence="2" id="KW-0813">Transport</keyword>
<dbReference type="InterPro" id="IPR039421">
    <property type="entry name" value="Type_1_exporter"/>
</dbReference>
<organism evidence="12 13">
    <name type="scientific">Caldanaerobius fijiensis DSM 17918</name>
    <dbReference type="NCBI Taxonomy" id="1121256"/>
    <lineage>
        <taxon>Bacteria</taxon>
        <taxon>Bacillati</taxon>
        <taxon>Bacillota</taxon>
        <taxon>Clostridia</taxon>
        <taxon>Thermoanaerobacterales</taxon>
        <taxon>Thermoanaerobacteraceae</taxon>
        <taxon>Caldanaerobius</taxon>
    </lineage>
</organism>
<evidence type="ECO:0000256" key="6">
    <source>
        <dbReference type="ARBA" id="ARBA00022840"/>
    </source>
</evidence>
<feature type="transmembrane region" description="Helical" evidence="9">
    <location>
        <begin position="258"/>
        <end position="281"/>
    </location>
</feature>
<dbReference type="EMBL" id="FQVH01000003">
    <property type="protein sequence ID" value="SHE62576.1"/>
    <property type="molecule type" value="Genomic_DNA"/>
</dbReference>
<dbReference type="AlphaFoldDB" id="A0A1M4V0S8"/>
<keyword evidence="13" id="KW-1185">Reference proteome</keyword>
<evidence type="ECO:0000259" key="11">
    <source>
        <dbReference type="PROSITE" id="PS50929"/>
    </source>
</evidence>
<evidence type="ECO:0000259" key="10">
    <source>
        <dbReference type="PROSITE" id="PS50893"/>
    </source>
</evidence>
<dbReference type="PROSITE" id="PS50929">
    <property type="entry name" value="ABC_TM1F"/>
    <property type="match status" value="1"/>
</dbReference>
<keyword evidence="3" id="KW-1003">Cell membrane</keyword>
<reference evidence="12 13" key="1">
    <citation type="submission" date="2016-11" db="EMBL/GenBank/DDBJ databases">
        <authorList>
            <person name="Jaros S."/>
            <person name="Januszkiewicz K."/>
            <person name="Wedrychowicz H."/>
        </authorList>
    </citation>
    <scope>NUCLEOTIDE SEQUENCE [LARGE SCALE GENOMIC DNA]</scope>
    <source>
        <strain evidence="12 13">DSM 17918</strain>
    </source>
</reference>
<dbReference type="RefSeq" id="WP_073341572.1">
    <property type="nucleotide sequence ID" value="NZ_FQVH01000003.1"/>
</dbReference>
<dbReference type="InterPro" id="IPR017871">
    <property type="entry name" value="ABC_transporter-like_CS"/>
</dbReference>
<dbReference type="Gene3D" id="1.20.1560.10">
    <property type="entry name" value="ABC transporter type 1, transmembrane domain"/>
    <property type="match status" value="1"/>
</dbReference>
<dbReference type="PANTHER" id="PTHR43394">
    <property type="entry name" value="ATP-DEPENDENT PERMEASE MDL1, MITOCHONDRIAL"/>
    <property type="match status" value="1"/>
</dbReference>
<dbReference type="InterPro" id="IPR011527">
    <property type="entry name" value="ABC1_TM_dom"/>
</dbReference>
<dbReference type="Gene3D" id="3.40.50.300">
    <property type="entry name" value="P-loop containing nucleotide triphosphate hydrolases"/>
    <property type="match status" value="1"/>
</dbReference>
<evidence type="ECO:0000256" key="4">
    <source>
        <dbReference type="ARBA" id="ARBA00022692"/>
    </source>
</evidence>
<gene>
    <name evidence="12" type="ORF">SAMN02746089_00551</name>
</gene>
<evidence type="ECO:0000256" key="9">
    <source>
        <dbReference type="SAM" id="Phobius"/>
    </source>
</evidence>
<dbReference type="GO" id="GO:0005524">
    <property type="term" value="F:ATP binding"/>
    <property type="evidence" value="ECO:0007669"/>
    <property type="project" value="UniProtKB-KW"/>
</dbReference>
<name>A0A1M4V0S8_9THEO</name>
<dbReference type="InterPro" id="IPR036640">
    <property type="entry name" value="ABC1_TM_sf"/>
</dbReference>
<evidence type="ECO:0000256" key="1">
    <source>
        <dbReference type="ARBA" id="ARBA00004651"/>
    </source>
</evidence>
<feature type="transmembrane region" description="Helical" evidence="9">
    <location>
        <begin position="287"/>
        <end position="304"/>
    </location>
</feature>
<dbReference type="OrthoDB" id="9762517at2"/>
<evidence type="ECO:0000313" key="12">
    <source>
        <dbReference type="EMBL" id="SHE62576.1"/>
    </source>
</evidence>
<evidence type="ECO:0000256" key="7">
    <source>
        <dbReference type="ARBA" id="ARBA00022989"/>
    </source>
</evidence>
<keyword evidence="4 9" id="KW-0812">Transmembrane</keyword>
<feature type="domain" description="ABC transmembrane type-1" evidence="11">
    <location>
        <begin position="36"/>
        <end position="316"/>
    </location>
</feature>
<dbReference type="PANTHER" id="PTHR43394:SF1">
    <property type="entry name" value="ATP-BINDING CASSETTE SUB-FAMILY B MEMBER 10, MITOCHONDRIAL"/>
    <property type="match status" value="1"/>
</dbReference>
<dbReference type="FunFam" id="1.20.1560.10:FF:000011">
    <property type="entry name" value="Multidrug ABC transporter ATP-binding protein"/>
    <property type="match status" value="1"/>
</dbReference>
<dbReference type="GO" id="GO:0015421">
    <property type="term" value="F:ABC-type oligopeptide transporter activity"/>
    <property type="evidence" value="ECO:0007669"/>
    <property type="project" value="TreeGrafter"/>
</dbReference>
<dbReference type="SUPFAM" id="SSF52540">
    <property type="entry name" value="P-loop containing nucleoside triphosphate hydrolases"/>
    <property type="match status" value="1"/>
</dbReference>
<dbReference type="SUPFAM" id="SSF90123">
    <property type="entry name" value="ABC transporter transmembrane region"/>
    <property type="match status" value="1"/>
</dbReference>
<evidence type="ECO:0000256" key="8">
    <source>
        <dbReference type="ARBA" id="ARBA00023136"/>
    </source>
</evidence>
<accession>A0A1M4V0S8</accession>
<feature type="domain" description="ABC transporter" evidence="10">
    <location>
        <begin position="352"/>
        <end position="586"/>
    </location>
</feature>
<dbReference type="InterPro" id="IPR027417">
    <property type="entry name" value="P-loop_NTPase"/>
</dbReference>